<dbReference type="Pfam" id="PF18928">
    <property type="entry name" value="DUF5677"/>
    <property type="match status" value="1"/>
</dbReference>
<gene>
    <name evidence="1" type="ORF">SAMN05216498_1472</name>
</gene>
<reference evidence="1 2" key="1">
    <citation type="submission" date="2016-10" db="EMBL/GenBank/DDBJ databases">
        <authorList>
            <person name="de Groot N.N."/>
        </authorList>
    </citation>
    <scope>NUCLEOTIDE SEQUENCE [LARGE SCALE GENOMIC DNA]</scope>
    <source>
        <strain evidence="1 2">CGMCC 1.3442</strain>
    </source>
</reference>
<organism evidence="1 2">
    <name type="scientific">Tenuibacillus multivorans</name>
    <dbReference type="NCBI Taxonomy" id="237069"/>
    <lineage>
        <taxon>Bacteria</taxon>
        <taxon>Bacillati</taxon>
        <taxon>Bacillota</taxon>
        <taxon>Bacilli</taxon>
        <taxon>Bacillales</taxon>
        <taxon>Bacillaceae</taxon>
        <taxon>Tenuibacillus</taxon>
    </lineage>
</organism>
<protein>
    <submittedName>
        <fullName evidence="1">Uncharacterized protein</fullName>
    </submittedName>
</protein>
<name>A0A1G9YNW9_9BACI</name>
<dbReference type="Proteomes" id="UP000199334">
    <property type="component" value="Unassembled WGS sequence"/>
</dbReference>
<evidence type="ECO:0000313" key="1">
    <source>
        <dbReference type="EMBL" id="SDN10173.1"/>
    </source>
</evidence>
<dbReference type="AlphaFoldDB" id="A0A1G9YNW9"/>
<proteinExistence type="predicted"/>
<dbReference type="EMBL" id="FNIG01000002">
    <property type="protein sequence ID" value="SDN10173.1"/>
    <property type="molecule type" value="Genomic_DNA"/>
</dbReference>
<keyword evidence="2" id="KW-1185">Reference proteome</keyword>
<accession>A0A1G9YNW9</accession>
<dbReference type="InterPro" id="IPR043733">
    <property type="entry name" value="DUF5677"/>
</dbReference>
<sequence>MSFNYEGYLSEQVKQIEIEIHQKNQTFFSLYEDYNKFAHRLKFKLNIHSHNVQEIAVSGLYILTLNSFNSIYILAKKGLVNDCKSLTRALVEKLINLKFCALHYDNSIQYVNQNEFRRLKFLNIIKDNKFKGLNDEITESIDFFDEISKMKAHIAKKDIKEIPTVEELANMVGYPDLYSYVYRIFSDEIHANSKVIEKFFSLNEDEEIETLKWYPDLENIHDDVRLVLITCMDMLDRVLNIVFELFDIEDGLDESSKEYVQLRQSLEELSTKD</sequence>
<dbReference type="OrthoDB" id="2620906at2"/>
<dbReference type="RefSeq" id="WP_093855945.1">
    <property type="nucleotide sequence ID" value="NZ_BJVZ01000026.1"/>
</dbReference>
<evidence type="ECO:0000313" key="2">
    <source>
        <dbReference type="Proteomes" id="UP000199334"/>
    </source>
</evidence>